<feature type="domain" description="PDZ" evidence="2">
    <location>
        <begin position="532"/>
        <end position="598"/>
    </location>
</feature>
<dbReference type="RefSeq" id="WP_114370572.1">
    <property type="nucleotide sequence ID" value="NZ_QPEX01000036.1"/>
</dbReference>
<dbReference type="PIRSF" id="PIRSF016493">
    <property type="entry name" value="Glycyl_aminpptds"/>
    <property type="match status" value="1"/>
</dbReference>
<feature type="signal peptide" evidence="1">
    <location>
        <begin position="1"/>
        <end position="21"/>
    </location>
</feature>
<accession>A0A368KN44</accession>
<protein>
    <submittedName>
        <fullName evidence="3">M61 family peptidase</fullName>
    </submittedName>
</protein>
<dbReference type="Proteomes" id="UP000253562">
    <property type="component" value="Unassembled WGS sequence"/>
</dbReference>
<dbReference type="Gene3D" id="2.30.42.10">
    <property type="match status" value="1"/>
</dbReference>
<dbReference type="InterPro" id="IPR007963">
    <property type="entry name" value="Peptidase_M61_catalytic"/>
</dbReference>
<dbReference type="SMART" id="SM00228">
    <property type="entry name" value="PDZ"/>
    <property type="match status" value="1"/>
</dbReference>
<dbReference type="Pfam" id="PF17899">
    <property type="entry name" value="Peptidase_M61_N"/>
    <property type="match status" value="1"/>
</dbReference>
<dbReference type="InterPro" id="IPR027268">
    <property type="entry name" value="Peptidase_M4/M1_CTD_sf"/>
</dbReference>
<dbReference type="InterPro" id="IPR036034">
    <property type="entry name" value="PDZ_sf"/>
</dbReference>
<feature type="chain" id="PRO_5016777052" evidence="1">
    <location>
        <begin position="22"/>
        <end position="635"/>
    </location>
</feature>
<dbReference type="Pfam" id="PF05299">
    <property type="entry name" value="Peptidase_M61"/>
    <property type="match status" value="1"/>
</dbReference>
<comment type="caution">
    <text evidence="3">The sequence shown here is derived from an EMBL/GenBank/DDBJ whole genome shotgun (WGS) entry which is preliminary data.</text>
</comment>
<name>A0A368KN44_9BACT</name>
<evidence type="ECO:0000313" key="4">
    <source>
        <dbReference type="Proteomes" id="UP000253562"/>
    </source>
</evidence>
<dbReference type="Gene3D" id="1.10.390.10">
    <property type="entry name" value="Neutral Protease Domain 2"/>
    <property type="match status" value="1"/>
</dbReference>
<dbReference type="AlphaFoldDB" id="A0A368KN44"/>
<evidence type="ECO:0000313" key="3">
    <source>
        <dbReference type="EMBL" id="RCS44028.1"/>
    </source>
</evidence>
<keyword evidence="1" id="KW-0732">Signal</keyword>
<evidence type="ECO:0000259" key="2">
    <source>
        <dbReference type="SMART" id="SM00228"/>
    </source>
</evidence>
<dbReference type="OrthoDB" id="9778516at2"/>
<dbReference type="Gene3D" id="2.60.40.3650">
    <property type="match status" value="1"/>
</dbReference>
<dbReference type="EMBL" id="QPEX01000036">
    <property type="protein sequence ID" value="RCS44028.1"/>
    <property type="molecule type" value="Genomic_DNA"/>
</dbReference>
<sequence length="635" mass="70905">MNWSCMMLPLRCFVVLSVAWAGLPVALAGGDETEQVLTLDLDASEISRNLLHGKMTFPVSPGPLTLVYPKWIQGEHGPNGHIADLVGLKFTANGQPIAWRRDDFDAYQFHLEVPAEVSQLEAELELIISPQASGYSRAASTTDKLGAINWYQIVLYNAAQPIDQQTIRASLTLPEKWELGGALPVAKTHGSRTDFAPVSVETLCDSPTHCGLHCREIAIGPAEGPQHSIFFTADDPAGYDISPEMKSTLDNVVTETQAVFGEPPYRSYQFLLMLSDHIGYYGMEHHESSDNRGPLGMVTDPLYRKTRHGWLLCHEFVHAWNGKYRRPIGMSPPDHHAPLKTDMLWVYEGLTHYYGFVLAVRSGFWDPQTARDNFARIAARAEIESGREWRSLEDTAIAAHYQYRAARPDGWYRRRGTDFYDEAAMVWLEADTLIRQQTHGKKSLDDFCLAFYANGQETPRVDPFTYQQMVACLNEVAPYDWDTFFNERVRQPGAQPPTGGITRGGWQLTVQTEPTEYFANAEKQSHDVDLSHTLGIVLQGNGTVEDIVPGSPADQAGVIARMKLIAVDGDRWTPELIRAAIADPGQDGEVELLFERNDRLSGFNVTYRGGNKYPTLTRATDGSPDYLSDILAPRK</sequence>
<dbReference type="SUPFAM" id="SSF55486">
    <property type="entry name" value="Metalloproteases ('zincins'), catalytic domain"/>
    <property type="match status" value="1"/>
</dbReference>
<gene>
    <name evidence="3" type="ORF">DTL42_18015</name>
</gene>
<proteinExistence type="predicted"/>
<dbReference type="InterPro" id="IPR001478">
    <property type="entry name" value="PDZ"/>
</dbReference>
<dbReference type="SUPFAM" id="SSF50156">
    <property type="entry name" value="PDZ domain-like"/>
    <property type="match status" value="1"/>
</dbReference>
<reference evidence="3 4" key="1">
    <citation type="submission" date="2018-07" db="EMBL/GenBank/DDBJ databases">
        <title>Comparative genomes isolates from brazilian mangrove.</title>
        <authorList>
            <person name="De Araujo J.E."/>
            <person name="Taketani R.G."/>
            <person name="Silva M.C.P."/>
            <person name="Lourenco M.V."/>
            <person name="Oliveira V.M."/>
            <person name="Andreote F.D."/>
        </authorList>
    </citation>
    <scope>NUCLEOTIDE SEQUENCE [LARGE SCALE GENOMIC DNA]</scope>
    <source>
        <strain evidence="3 4">HEX PRIS-MGV</strain>
    </source>
</reference>
<evidence type="ECO:0000256" key="1">
    <source>
        <dbReference type="SAM" id="SignalP"/>
    </source>
</evidence>
<dbReference type="InterPro" id="IPR040756">
    <property type="entry name" value="Peptidase_M61_N"/>
</dbReference>
<organism evidence="3 4">
    <name type="scientific">Bremerella cremea</name>
    <dbReference type="NCBI Taxonomy" id="1031537"/>
    <lineage>
        <taxon>Bacteria</taxon>
        <taxon>Pseudomonadati</taxon>
        <taxon>Planctomycetota</taxon>
        <taxon>Planctomycetia</taxon>
        <taxon>Pirellulales</taxon>
        <taxon>Pirellulaceae</taxon>
        <taxon>Bremerella</taxon>
    </lineage>
</organism>
<dbReference type="InterPro" id="IPR024191">
    <property type="entry name" value="Peptidase_M61"/>
</dbReference>